<gene>
    <name evidence="1" type="ORF">PENTCL1PPCAC_24943</name>
</gene>
<feature type="non-terminal residue" evidence="1">
    <location>
        <position position="1"/>
    </location>
</feature>
<dbReference type="Proteomes" id="UP001432027">
    <property type="component" value="Unassembled WGS sequence"/>
</dbReference>
<reference evidence="1" key="1">
    <citation type="submission" date="2023-10" db="EMBL/GenBank/DDBJ databases">
        <title>Genome assembly of Pristionchus species.</title>
        <authorList>
            <person name="Yoshida K."/>
            <person name="Sommer R.J."/>
        </authorList>
    </citation>
    <scope>NUCLEOTIDE SEQUENCE</scope>
    <source>
        <strain evidence="1">RS0144</strain>
    </source>
</reference>
<dbReference type="AlphaFoldDB" id="A0AAV5U9L3"/>
<proteinExistence type="predicted"/>
<feature type="non-terminal residue" evidence="1">
    <location>
        <position position="67"/>
    </location>
</feature>
<keyword evidence="2" id="KW-1185">Reference proteome</keyword>
<protein>
    <submittedName>
        <fullName evidence="1">Uncharacterized protein</fullName>
    </submittedName>
</protein>
<organism evidence="1 2">
    <name type="scientific">Pristionchus entomophagus</name>
    <dbReference type="NCBI Taxonomy" id="358040"/>
    <lineage>
        <taxon>Eukaryota</taxon>
        <taxon>Metazoa</taxon>
        <taxon>Ecdysozoa</taxon>
        <taxon>Nematoda</taxon>
        <taxon>Chromadorea</taxon>
        <taxon>Rhabditida</taxon>
        <taxon>Rhabditina</taxon>
        <taxon>Diplogasteromorpha</taxon>
        <taxon>Diplogasteroidea</taxon>
        <taxon>Neodiplogasteridae</taxon>
        <taxon>Pristionchus</taxon>
    </lineage>
</organism>
<comment type="caution">
    <text evidence="1">The sequence shown here is derived from an EMBL/GenBank/DDBJ whole genome shotgun (WGS) entry which is preliminary data.</text>
</comment>
<accession>A0AAV5U9L3</accession>
<evidence type="ECO:0000313" key="1">
    <source>
        <dbReference type="EMBL" id="GMT02769.1"/>
    </source>
</evidence>
<sequence>KEVRLILLSRFYSLELSCISFLACLFSSVFSLLHSREVATEAVEEDTMEVAVMIMEEEEENTIIMTE</sequence>
<dbReference type="EMBL" id="BTSX01000006">
    <property type="protein sequence ID" value="GMT02769.1"/>
    <property type="molecule type" value="Genomic_DNA"/>
</dbReference>
<name>A0AAV5U9L3_9BILA</name>
<evidence type="ECO:0000313" key="2">
    <source>
        <dbReference type="Proteomes" id="UP001432027"/>
    </source>
</evidence>